<keyword evidence="1" id="KW-0808">Transferase</keyword>
<dbReference type="InterPro" id="IPR016181">
    <property type="entry name" value="Acyl_CoA_acyltransferase"/>
</dbReference>
<comment type="caution">
    <text evidence="4">The sequence shown here is derived from an EMBL/GenBank/DDBJ whole genome shotgun (WGS) entry which is preliminary data.</text>
</comment>
<evidence type="ECO:0000313" key="5">
    <source>
        <dbReference type="Proteomes" id="UP000824241"/>
    </source>
</evidence>
<feature type="domain" description="N-acetyltransferase" evidence="3">
    <location>
        <begin position="3"/>
        <end position="145"/>
    </location>
</feature>
<organism evidence="4 5">
    <name type="scientific">Candidatus Faecivivens stercoravium</name>
    <dbReference type="NCBI Taxonomy" id="2840803"/>
    <lineage>
        <taxon>Bacteria</taxon>
        <taxon>Bacillati</taxon>
        <taxon>Bacillota</taxon>
        <taxon>Clostridia</taxon>
        <taxon>Eubacteriales</taxon>
        <taxon>Oscillospiraceae</taxon>
        <taxon>Oscillospiraceae incertae sedis</taxon>
        <taxon>Candidatus Faecivivens</taxon>
    </lineage>
</organism>
<evidence type="ECO:0000256" key="2">
    <source>
        <dbReference type="ARBA" id="ARBA00023315"/>
    </source>
</evidence>
<reference evidence="4" key="2">
    <citation type="journal article" date="2021" name="PeerJ">
        <title>Extensive microbial diversity within the chicken gut microbiome revealed by metagenomics and culture.</title>
        <authorList>
            <person name="Gilroy R."/>
            <person name="Ravi A."/>
            <person name="Getino M."/>
            <person name="Pursley I."/>
            <person name="Horton D.L."/>
            <person name="Alikhan N.F."/>
            <person name="Baker D."/>
            <person name="Gharbi K."/>
            <person name="Hall N."/>
            <person name="Watson M."/>
            <person name="Adriaenssens E.M."/>
            <person name="Foster-Nyarko E."/>
            <person name="Jarju S."/>
            <person name="Secka A."/>
            <person name="Antonio M."/>
            <person name="Oren A."/>
            <person name="Chaudhuri R.R."/>
            <person name="La Ragione R."/>
            <person name="Hildebrand F."/>
            <person name="Pallen M.J."/>
        </authorList>
    </citation>
    <scope>NUCLEOTIDE SEQUENCE</scope>
    <source>
        <strain evidence="4">CHK189-12415</strain>
    </source>
</reference>
<dbReference type="CDD" id="cd04301">
    <property type="entry name" value="NAT_SF"/>
    <property type="match status" value="1"/>
</dbReference>
<gene>
    <name evidence="4" type="ORF">IAB37_04910</name>
</gene>
<dbReference type="InterPro" id="IPR050680">
    <property type="entry name" value="YpeA/RimI_acetyltransf"/>
</dbReference>
<dbReference type="PROSITE" id="PS51186">
    <property type="entry name" value="GNAT"/>
    <property type="match status" value="1"/>
</dbReference>
<dbReference type="GO" id="GO:0016747">
    <property type="term" value="F:acyltransferase activity, transferring groups other than amino-acyl groups"/>
    <property type="evidence" value="ECO:0007669"/>
    <property type="project" value="InterPro"/>
</dbReference>
<dbReference type="Proteomes" id="UP000824241">
    <property type="component" value="Unassembled WGS sequence"/>
</dbReference>
<accession>A0A9D1DXM2</accession>
<dbReference type="Gene3D" id="3.40.630.30">
    <property type="match status" value="1"/>
</dbReference>
<proteinExistence type="predicted"/>
<name>A0A9D1DXM2_9FIRM</name>
<dbReference type="InterPro" id="IPR000182">
    <property type="entry name" value="GNAT_dom"/>
</dbReference>
<sequence length="145" mass="16539">MDIQFKTFRPEDPAYKEEYDLRNRVLRHPLGLDLKDEDLSRDREDIHLGGFLDGHLIALLLLHPLGDGVYQMRQVCVTPEMQGRGYGRKLVEASEALLKENGGCKITLHARQSAAGFYLKLGYRITGEGFTEIGIPHFPMEKDLR</sequence>
<evidence type="ECO:0000313" key="4">
    <source>
        <dbReference type="EMBL" id="HIR60897.1"/>
    </source>
</evidence>
<dbReference type="EMBL" id="DVHA01000161">
    <property type="protein sequence ID" value="HIR60897.1"/>
    <property type="molecule type" value="Genomic_DNA"/>
</dbReference>
<evidence type="ECO:0000256" key="1">
    <source>
        <dbReference type="ARBA" id="ARBA00022679"/>
    </source>
</evidence>
<dbReference type="PANTHER" id="PTHR43420">
    <property type="entry name" value="ACETYLTRANSFERASE"/>
    <property type="match status" value="1"/>
</dbReference>
<keyword evidence="2" id="KW-0012">Acyltransferase</keyword>
<dbReference type="Pfam" id="PF13673">
    <property type="entry name" value="Acetyltransf_10"/>
    <property type="match status" value="1"/>
</dbReference>
<reference evidence="4" key="1">
    <citation type="submission" date="2020-10" db="EMBL/GenBank/DDBJ databases">
        <authorList>
            <person name="Gilroy R."/>
        </authorList>
    </citation>
    <scope>NUCLEOTIDE SEQUENCE</scope>
    <source>
        <strain evidence="4">CHK189-12415</strain>
    </source>
</reference>
<protein>
    <submittedName>
        <fullName evidence="4">GNAT family N-acetyltransferase</fullName>
    </submittedName>
</protein>
<evidence type="ECO:0000259" key="3">
    <source>
        <dbReference type="PROSITE" id="PS51186"/>
    </source>
</evidence>
<dbReference type="SUPFAM" id="SSF55729">
    <property type="entry name" value="Acyl-CoA N-acyltransferases (Nat)"/>
    <property type="match status" value="1"/>
</dbReference>
<dbReference type="AlphaFoldDB" id="A0A9D1DXM2"/>